<dbReference type="PANTHER" id="PTHR11348:SF17">
    <property type="entry name" value="CCN"/>
    <property type="match status" value="1"/>
</dbReference>
<comment type="subcellular location">
    <subcellularLocation>
        <location evidence="1">Secreted</location>
    </subcellularLocation>
</comment>
<dbReference type="PROSITE" id="PS01185">
    <property type="entry name" value="CTCK_1"/>
    <property type="match status" value="1"/>
</dbReference>
<evidence type="ECO:0000256" key="2">
    <source>
        <dbReference type="ARBA" id="ARBA00008125"/>
    </source>
</evidence>
<evidence type="ECO:0000256" key="7">
    <source>
        <dbReference type="SAM" id="SignalP"/>
    </source>
</evidence>
<feature type="domain" description="CTCK" evidence="8">
    <location>
        <begin position="282"/>
        <end position="355"/>
    </location>
</feature>
<keyword evidence="4 7" id="KW-0732">Signal</keyword>
<dbReference type="InterPro" id="IPR036383">
    <property type="entry name" value="TSP1_rpt_sf"/>
</dbReference>
<dbReference type="SMART" id="SM00209">
    <property type="entry name" value="TSP1"/>
    <property type="match status" value="1"/>
</dbReference>
<dbReference type="SMART" id="SM00041">
    <property type="entry name" value="CT"/>
    <property type="match status" value="1"/>
</dbReference>
<feature type="chain" id="PRO_5045233650" description="Connective tissue growth factor" evidence="7">
    <location>
        <begin position="24"/>
        <end position="374"/>
    </location>
</feature>
<feature type="signal peptide" evidence="7">
    <location>
        <begin position="1"/>
        <end position="23"/>
    </location>
</feature>
<name>A0ABP0FXD4_CLALP</name>
<dbReference type="InterPro" id="IPR006208">
    <property type="entry name" value="Glyco_hormone_CN"/>
</dbReference>
<evidence type="ECO:0000313" key="12">
    <source>
        <dbReference type="Proteomes" id="UP001642483"/>
    </source>
</evidence>
<dbReference type="InterPro" id="IPR000867">
    <property type="entry name" value="IGFBP-like"/>
</dbReference>
<dbReference type="SUPFAM" id="SSF57184">
    <property type="entry name" value="Growth factor receptor domain"/>
    <property type="match status" value="1"/>
</dbReference>
<keyword evidence="3" id="KW-0964">Secreted</keyword>
<evidence type="ECO:0000256" key="1">
    <source>
        <dbReference type="ARBA" id="ARBA00004613"/>
    </source>
</evidence>
<dbReference type="PROSITE" id="PS50092">
    <property type="entry name" value="TSP1"/>
    <property type="match status" value="1"/>
</dbReference>
<dbReference type="PANTHER" id="PTHR11348">
    <property type="entry name" value="CONNECTIVE TISSUE GROWTH FACTOR-RELATED"/>
    <property type="match status" value="1"/>
</dbReference>
<evidence type="ECO:0008006" key="13">
    <source>
        <dbReference type="Google" id="ProtNLM"/>
    </source>
</evidence>
<comment type="similarity">
    <text evidence="2">Belongs to the CCN family.</text>
</comment>
<dbReference type="PROSITE" id="PS01225">
    <property type="entry name" value="CTCK_2"/>
    <property type="match status" value="1"/>
</dbReference>
<dbReference type="SUPFAM" id="SSF57603">
    <property type="entry name" value="FnI-like domain"/>
    <property type="match status" value="1"/>
</dbReference>
<dbReference type="SMART" id="SM00121">
    <property type="entry name" value="IB"/>
    <property type="match status" value="1"/>
</dbReference>
<feature type="domain" description="IGFBP N-terminal" evidence="10">
    <location>
        <begin position="31"/>
        <end position="102"/>
    </location>
</feature>
<evidence type="ECO:0000256" key="3">
    <source>
        <dbReference type="ARBA" id="ARBA00022525"/>
    </source>
</evidence>
<dbReference type="InterPro" id="IPR000884">
    <property type="entry name" value="TSP1_rpt"/>
</dbReference>
<evidence type="ECO:0000313" key="11">
    <source>
        <dbReference type="EMBL" id="CAK8683313.1"/>
    </source>
</evidence>
<dbReference type="Pfam" id="PF19035">
    <property type="entry name" value="TSP1_CCN"/>
    <property type="match status" value="1"/>
</dbReference>
<accession>A0ABP0FXD4</accession>
<dbReference type="Proteomes" id="UP001642483">
    <property type="component" value="Unassembled WGS sequence"/>
</dbReference>
<dbReference type="InterPro" id="IPR009030">
    <property type="entry name" value="Growth_fac_rcpt_cys_sf"/>
</dbReference>
<comment type="caution">
    <text evidence="11">The sequence shown here is derived from an EMBL/GenBank/DDBJ whole genome shotgun (WGS) entry which is preliminary data.</text>
</comment>
<dbReference type="Pfam" id="PF00219">
    <property type="entry name" value="IGFBP"/>
    <property type="match status" value="1"/>
</dbReference>
<dbReference type="SUPFAM" id="SSF82895">
    <property type="entry name" value="TSP-1 type 1 repeat"/>
    <property type="match status" value="1"/>
</dbReference>
<dbReference type="Pfam" id="PF00093">
    <property type="entry name" value="VWC"/>
    <property type="match status" value="1"/>
</dbReference>
<evidence type="ECO:0000256" key="5">
    <source>
        <dbReference type="ARBA" id="ARBA00023157"/>
    </source>
</evidence>
<evidence type="ECO:0000259" key="9">
    <source>
        <dbReference type="PROSITE" id="PS50184"/>
    </source>
</evidence>
<evidence type="ECO:0000259" key="8">
    <source>
        <dbReference type="PROSITE" id="PS01225"/>
    </source>
</evidence>
<dbReference type="Gene3D" id="2.20.100.10">
    <property type="entry name" value="Thrombospondin type-1 (TSP1) repeat"/>
    <property type="match status" value="1"/>
</dbReference>
<feature type="domain" description="VWFC" evidence="9">
    <location>
        <begin position="105"/>
        <end position="172"/>
    </location>
</feature>
<evidence type="ECO:0000259" key="10">
    <source>
        <dbReference type="PROSITE" id="PS51323"/>
    </source>
</evidence>
<gene>
    <name evidence="11" type="ORF">CVLEPA_LOCUS14398</name>
</gene>
<reference evidence="11 12" key="1">
    <citation type="submission" date="2024-02" db="EMBL/GenBank/DDBJ databases">
        <authorList>
            <person name="Daric V."/>
            <person name="Darras S."/>
        </authorList>
    </citation>
    <scope>NUCLEOTIDE SEQUENCE [LARGE SCALE GENOMIC DNA]</scope>
</reference>
<evidence type="ECO:0000256" key="6">
    <source>
        <dbReference type="PROSITE-ProRule" id="PRU00039"/>
    </source>
</evidence>
<comment type="caution">
    <text evidence="6">Lacks conserved residue(s) required for the propagation of feature annotation.</text>
</comment>
<dbReference type="InterPro" id="IPR006207">
    <property type="entry name" value="Cys_knot_C"/>
</dbReference>
<evidence type="ECO:0000256" key="4">
    <source>
        <dbReference type="ARBA" id="ARBA00022729"/>
    </source>
</evidence>
<keyword evidence="5" id="KW-1015">Disulfide bond</keyword>
<dbReference type="PROSITE" id="PS51323">
    <property type="entry name" value="IGFBP_N_2"/>
    <property type="match status" value="1"/>
</dbReference>
<keyword evidence="12" id="KW-1185">Reference proteome</keyword>
<sequence>MSTYNNVILFVTLVFISLTCVAGVPRAITTPSPKCLRKCSSCPKTPSCAPGVSLVLDDCGCCKTCARQIGESCNDKMKCDHHKNLYCSYSDIDENDGICVAKPGRSCFSGGQTYVNGESFNIGCKVTCTCIDGYLGCSPQCPITITATAPKNCLHPRLVTKPGKCCEEWACTSKRLNNTTTDESMRPIHSQRRVVSAPLRHRPRVIAAASRPQPIAITVREKDRCNVQTTEWSPCSKTCGWGISERVTTDNKACKLRKQTRLCQLRPCLAEFNNNIKKGKRCVRTVKAERRVRYSFSGCHSKVYTPKYCGTCTDGRCCTPKHTVTKPIKFTCDDGFQFKKRMMVIKSCQCSRKCASDNDIFFSYRSMGGDTWRE</sequence>
<dbReference type="InterPro" id="IPR050941">
    <property type="entry name" value="CCN"/>
</dbReference>
<dbReference type="PROSITE" id="PS50184">
    <property type="entry name" value="VWFC_2"/>
    <property type="match status" value="1"/>
</dbReference>
<dbReference type="InterPro" id="IPR043973">
    <property type="entry name" value="TSP1_CCN"/>
</dbReference>
<dbReference type="EMBL" id="CAWYQH010000097">
    <property type="protein sequence ID" value="CAK8683313.1"/>
    <property type="molecule type" value="Genomic_DNA"/>
</dbReference>
<dbReference type="SMART" id="SM00214">
    <property type="entry name" value="VWC"/>
    <property type="match status" value="1"/>
</dbReference>
<dbReference type="InterPro" id="IPR001007">
    <property type="entry name" value="VWF_dom"/>
</dbReference>
<protein>
    <recommendedName>
        <fullName evidence="13">Connective tissue growth factor</fullName>
    </recommendedName>
</protein>
<organism evidence="11 12">
    <name type="scientific">Clavelina lepadiformis</name>
    <name type="common">Light-bulb sea squirt</name>
    <name type="synonym">Ascidia lepadiformis</name>
    <dbReference type="NCBI Taxonomy" id="159417"/>
    <lineage>
        <taxon>Eukaryota</taxon>
        <taxon>Metazoa</taxon>
        <taxon>Chordata</taxon>
        <taxon>Tunicata</taxon>
        <taxon>Ascidiacea</taxon>
        <taxon>Aplousobranchia</taxon>
        <taxon>Clavelinidae</taxon>
        <taxon>Clavelina</taxon>
    </lineage>
</organism>
<dbReference type="Pfam" id="PF00007">
    <property type="entry name" value="Cys_knot"/>
    <property type="match status" value="1"/>
</dbReference>
<proteinExistence type="inferred from homology"/>